<evidence type="ECO:0000313" key="1">
    <source>
        <dbReference type="EMBL" id="CEK93923.1"/>
    </source>
</evidence>
<gene>
    <name evidence="1" type="primary">ORF197935</name>
</gene>
<protein>
    <recommendedName>
        <fullName evidence="2">TTF-type domain-containing protein</fullName>
    </recommendedName>
</protein>
<organism evidence="1">
    <name type="scientific">Arion vulgaris</name>
    <dbReference type="NCBI Taxonomy" id="1028688"/>
    <lineage>
        <taxon>Eukaryota</taxon>
        <taxon>Metazoa</taxon>
        <taxon>Spiralia</taxon>
        <taxon>Lophotrochozoa</taxon>
        <taxon>Mollusca</taxon>
        <taxon>Gastropoda</taxon>
        <taxon>Heterobranchia</taxon>
        <taxon>Euthyneura</taxon>
        <taxon>Panpulmonata</taxon>
        <taxon>Eupulmonata</taxon>
        <taxon>Stylommatophora</taxon>
        <taxon>Helicina</taxon>
        <taxon>Arionoidea</taxon>
        <taxon>Arionidae</taxon>
        <taxon>Arion</taxon>
    </lineage>
</organism>
<name>A0A0B7BLW7_9EUPU</name>
<dbReference type="AlphaFoldDB" id="A0A0B7BLW7"/>
<dbReference type="EMBL" id="HACG01047058">
    <property type="protein sequence ID" value="CEK93923.1"/>
    <property type="molecule type" value="Transcribed_RNA"/>
</dbReference>
<proteinExistence type="predicted"/>
<accession>A0A0B7BLW7</accession>
<sequence length="104" mass="12097">MILKATCQEVGKRCFRESWLTQYTPWLSYSPRLKGAFCIFCVLFPQPVQRGIQGAFITTPCTKYKDFNECARNHTSSAWHRGSQQELFKLIFQKSNCKFKTCSV</sequence>
<evidence type="ECO:0008006" key="2">
    <source>
        <dbReference type="Google" id="ProtNLM"/>
    </source>
</evidence>
<reference evidence="1" key="1">
    <citation type="submission" date="2014-12" db="EMBL/GenBank/DDBJ databases">
        <title>Insight into the proteome of Arion vulgaris.</title>
        <authorList>
            <person name="Aradska J."/>
            <person name="Bulat T."/>
            <person name="Smidak R."/>
            <person name="Sarate P."/>
            <person name="Gangsoo J."/>
            <person name="Sialana F."/>
            <person name="Bilban M."/>
            <person name="Lubec G."/>
        </authorList>
    </citation>
    <scope>NUCLEOTIDE SEQUENCE</scope>
    <source>
        <tissue evidence="1">Skin</tissue>
    </source>
</reference>